<protein>
    <submittedName>
        <fullName evidence="1">Uncharacterized protein</fullName>
    </submittedName>
</protein>
<name>M0ZPF1_SOLTU</name>
<proteinExistence type="predicted"/>
<reference evidence="2" key="1">
    <citation type="journal article" date="2011" name="Nature">
        <title>Genome sequence and analysis of the tuber crop potato.</title>
        <authorList>
            <consortium name="The Potato Genome Sequencing Consortium"/>
        </authorList>
    </citation>
    <scope>NUCLEOTIDE SEQUENCE [LARGE SCALE GENOMIC DNA]</scope>
    <source>
        <strain evidence="2">cv. DM1-3 516 R44</strain>
    </source>
</reference>
<dbReference type="Gramene" id="PGSC0003DMT400005071">
    <property type="protein sequence ID" value="PGSC0003DMT400005071"/>
    <property type="gene ID" value="PGSC0003DMG400002003"/>
</dbReference>
<reference evidence="1" key="2">
    <citation type="submission" date="2015-06" db="UniProtKB">
        <authorList>
            <consortium name="EnsemblPlants"/>
        </authorList>
    </citation>
    <scope>IDENTIFICATION</scope>
    <source>
        <strain evidence="1">DM1-3 516 R44</strain>
    </source>
</reference>
<sequence>MKKKLKQAPRSPKAGCITLCTEEYAKYMQIYNDIQVECGNTRHKFEIQVLKVEVGCIHSVCSSRYRKRGQYTSCMHRYTTCVYKKREWISKSKNQHLWPNVSGL</sequence>
<dbReference type="Proteomes" id="UP000011115">
    <property type="component" value="Unassembled WGS sequence"/>
</dbReference>
<dbReference type="EnsemblPlants" id="PGSC0003DMT400005071">
    <property type="protein sequence ID" value="PGSC0003DMT400005071"/>
    <property type="gene ID" value="PGSC0003DMG400002003"/>
</dbReference>
<organism evidence="1 2">
    <name type="scientific">Solanum tuberosum</name>
    <name type="common">Potato</name>
    <dbReference type="NCBI Taxonomy" id="4113"/>
    <lineage>
        <taxon>Eukaryota</taxon>
        <taxon>Viridiplantae</taxon>
        <taxon>Streptophyta</taxon>
        <taxon>Embryophyta</taxon>
        <taxon>Tracheophyta</taxon>
        <taxon>Spermatophyta</taxon>
        <taxon>Magnoliopsida</taxon>
        <taxon>eudicotyledons</taxon>
        <taxon>Gunneridae</taxon>
        <taxon>Pentapetalae</taxon>
        <taxon>asterids</taxon>
        <taxon>lamiids</taxon>
        <taxon>Solanales</taxon>
        <taxon>Solanaceae</taxon>
        <taxon>Solanoideae</taxon>
        <taxon>Solaneae</taxon>
        <taxon>Solanum</taxon>
    </lineage>
</organism>
<dbReference type="HOGENOM" id="CLU_2254923_0_0_1"/>
<evidence type="ECO:0000313" key="1">
    <source>
        <dbReference type="EnsemblPlants" id="PGSC0003DMT400005071"/>
    </source>
</evidence>
<dbReference type="InParanoid" id="M0ZPF1"/>
<dbReference type="AlphaFoldDB" id="M0ZPF1"/>
<dbReference type="PaxDb" id="4113-PGSC0003DMT400005071"/>
<evidence type="ECO:0000313" key="2">
    <source>
        <dbReference type="Proteomes" id="UP000011115"/>
    </source>
</evidence>
<keyword evidence="2" id="KW-1185">Reference proteome</keyword>
<accession>M0ZPF1</accession>